<dbReference type="PANTHER" id="PTHR38009">
    <property type="entry name" value="CONSERVED HYPOTHETICAL PHAGE TAIL PROTEIN"/>
    <property type="match status" value="1"/>
</dbReference>
<dbReference type="PANTHER" id="PTHR38009:SF1">
    <property type="entry name" value="CONSERVED HYPOTHETICAL PHAGE TAIL PROTEIN"/>
    <property type="match status" value="1"/>
</dbReference>
<name>A0A6B3QPW4_STRTE</name>
<gene>
    <name evidence="1" type="ORF">ACH3YB_38645</name>
    <name evidence="2" type="ORF">GUR47_26330</name>
</gene>
<proteinExistence type="predicted"/>
<dbReference type="GO" id="GO:0005198">
    <property type="term" value="F:structural molecule activity"/>
    <property type="evidence" value="ECO:0007669"/>
    <property type="project" value="InterPro"/>
</dbReference>
<dbReference type="NCBIfam" id="TIGR02241">
    <property type="entry name" value="conserved hypothetical phage tail region protein"/>
    <property type="match status" value="1"/>
</dbReference>
<reference evidence="1 3" key="2">
    <citation type="submission" date="2024-10" db="EMBL/GenBank/DDBJ databases">
        <authorList>
            <person name="Wannawong T."/>
            <person name="Kuncharoen N."/>
            <person name="Mhuantong W."/>
        </authorList>
    </citation>
    <scope>NUCLEOTIDE SEQUENCE [LARGE SCALE GENOMIC DNA]</scope>
    <source>
        <strain evidence="1 3">CALK1-4</strain>
    </source>
</reference>
<organism evidence="2">
    <name type="scientific">Streptomyces tendae</name>
    <dbReference type="NCBI Taxonomy" id="1932"/>
    <lineage>
        <taxon>Bacteria</taxon>
        <taxon>Bacillati</taxon>
        <taxon>Actinomycetota</taxon>
        <taxon>Actinomycetes</taxon>
        <taxon>Kitasatosporales</taxon>
        <taxon>Streptomycetaceae</taxon>
        <taxon>Streptomyces</taxon>
    </lineage>
</organism>
<dbReference type="RefSeq" id="WP_003974723.1">
    <property type="nucleotide sequence ID" value="NZ_BMUY01000008.1"/>
</dbReference>
<dbReference type="EMBL" id="JBIQWK010000022">
    <property type="protein sequence ID" value="MFI0577555.1"/>
    <property type="molecule type" value="Genomic_DNA"/>
</dbReference>
<accession>A0A6B3QPW4</accession>
<dbReference type="Pfam" id="PF06841">
    <property type="entry name" value="Phage_T4_gp19"/>
    <property type="match status" value="1"/>
</dbReference>
<dbReference type="Proteomes" id="UP001610810">
    <property type="component" value="Unassembled WGS sequence"/>
</dbReference>
<evidence type="ECO:0000313" key="1">
    <source>
        <dbReference type="EMBL" id="MFI0577555.1"/>
    </source>
</evidence>
<dbReference type="AlphaFoldDB" id="A0A6B3QPW4"/>
<sequence>MSLPKPEDVLVAPNFGIQIDGVMVEYLNSVSNLQIEQDVIRYQQNQGTTGRNNVTLMPGVAKDGSVQVERGMSQSSVFTQWINDSMAGRMATARKNATIIVMDYEDNPVKRWNLRNAWCSKVVAGTLKAGDTNALTETITIVFEELVVE</sequence>
<reference evidence="2" key="1">
    <citation type="journal article" date="2020" name="Microorganisms">
        <title>Isolation, Genomic and Metabolomic Characterization of Streptomyces tendae VITAKN with Quorum Sensing Inhibitory Activity from Southern India.</title>
        <authorList>
            <person name="Ishaque N.M."/>
            <person name="Burgsdorf I."/>
            <person name="Limlingan Malit J.J."/>
            <person name="Saha S."/>
            <person name="Teta R."/>
            <person name="Ewe D."/>
            <person name="Kannabiran K."/>
            <person name="Hrouzek P."/>
            <person name="Steindler L."/>
            <person name="Costantino V."/>
            <person name="Saurav K."/>
        </authorList>
    </citation>
    <scope>NUCLEOTIDE SEQUENCE</scope>
    <source>
        <strain evidence="2">VITAKN</strain>
    </source>
</reference>
<evidence type="ECO:0000313" key="2">
    <source>
        <dbReference type="EMBL" id="NEV90146.1"/>
    </source>
</evidence>
<comment type="caution">
    <text evidence="2">The sequence shown here is derived from an EMBL/GenBank/DDBJ whole genome shotgun (WGS) entry which is preliminary data.</text>
</comment>
<dbReference type="EMBL" id="JAAIFS010000006">
    <property type="protein sequence ID" value="NEV90146.1"/>
    <property type="molecule type" value="Genomic_DNA"/>
</dbReference>
<dbReference type="InterPro" id="IPR010667">
    <property type="entry name" value="Phage_T4_Gp19"/>
</dbReference>
<dbReference type="InterPro" id="IPR011747">
    <property type="entry name" value="CHP02241"/>
</dbReference>
<evidence type="ECO:0000313" key="3">
    <source>
        <dbReference type="Proteomes" id="UP001610810"/>
    </source>
</evidence>
<keyword evidence="3" id="KW-1185">Reference proteome</keyword>
<dbReference type="SMR" id="A0A6B3QPW4"/>
<protein>
    <submittedName>
        <fullName evidence="2">Phage tail protein</fullName>
    </submittedName>
</protein>
<dbReference type="GeneID" id="96656352"/>